<sequence>APGDVESDIPSMARRYVKLLQDTQEAGPYFLCGYSYGGLVAWEMAKQLRSAGSEVGGLFLIDAPSPLENKVRPPIGSQDEPHLLWESDINQLLTDVDSRWMERQENEDSVKTQEFKRQIGILIASMYSYTDDITTPEAIQPFPIHYWRARDYNEKTSKLLLDHPSFGEANFGWDRYQGNITFHRPVT</sequence>
<feature type="non-terminal residue" evidence="2">
    <location>
        <position position="1"/>
    </location>
</feature>
<evidence type="ECO:0000313" key="3">
    <source>
        <dbReference type="Proteomes" id="UP000789342"/>
    </source>
</evidence>
<dbReference type="Gene3D" id="3.40.50.1820">
    <property type="entry name" value="alpha/beta hydrolase"/>
    <property type="match status" value="1"/>
</dbReference>
<protein>
    <submittedName>
        <fullName evidence="2">13516_t:CDS:1</fullName>
    </submittedName>
</protein>
<proteinExistence type="predicted"/>
<keyword evidence="3" id="KW-1185">Reference proteome</keyword>
<dbReference type="OrthoDB" id="329835at2759"/>
<comment type="caution">
    <text evidence="2">The sequence shown here is derived from an EMBL/GenBank/DDBJ whole genome shotgun (WGS) entry which is preliminary data.</text>
</comment>
<evidence type="ECO:0000259" key="1">
    <source>
        <dbReference type="Pfam" id="PF00975"/>
    </source>
</evidence>
<organism evidence="2 3">
    <name type="scientific">Acaulospora morrowiae</name>
    <dbReference type="NCBI Taxonomy" id="94023"/>
    <lineage>
        <taxon>Eukaryota</taxon>
        <taxon>Fungi</taxon>
        <taxon>Fungi incertae sedis</taxon>
        <taxon>Mucoromycota</taxon>
        <taxon>Glomeromycotina</taxon>
        <taxon>Glomeromycetes</taxon>
        <taxon>Diversisporales</taxon>
        <taxon>Acaulosporaceae</taxon>
        <taxon>Acaulospora</taxon>
    </lineage>
</organism>
<dbReference type="EMBL" id="CAJVPV010055884">
    <property type="protein sequence ID" value="CAG8785047.1"/>
    <property type="molecule type" value="Genomic_DNA"/>
</dbReference>
<dbReference type="SUPFAM" id="SSF53474">
    <property type="entry name" value="alpha/beta-Hydrolases"/>
    <property type="match status" value="1"/>
</dbReference>
<accession>A0A9N9JKB9</accession>
<feature type="non-terminal residue" evidence="2">
    <location>
        <position position="187"/>
    </location>
</feature>
<gene>
    <name evidence="2" type="ORF">AMORRO_LOCUS17642</name>
</gene>
<dbReference type="InterPro" id="IPR001031">
    <property type="entry name" value="Thioesterase"/>
</dbReference>
<evidence type="ECO:0000313" key="2">
    <source>
        <dbReference type="EMBL" id="CAG8785047.1"/>
    </source>
</evidence>
<dbReference type="Pfam" id="PF00975">
    <property type="entry name" value="Thioesterase"/>
    <property type="match status" value="1"/>
</dbReference>
<feature type="domain" description="Thioesterase" evidence="1">
    <location>
        <begin position="7"/>
        <end position="133"/>
    </location>
</feature>
<dbReference type="InterPro" id="IPR029058">
    <property type="entry name" value="AB_hydrolase_fold"/>
</dbReference>
<reference evidence="2" key="1">
    <citation type="submission" date="2021-06" db="EMBL/GenBank/DDBJ databases">
        <authorList>
            <person name="Kallberg Y."/>
            <person name="Tangrot J."/>
            <person name="Rosling A."/>
        </authorList>
    </citation>
    <scope>NUCLEOTIDE SEQUENCE</scope>
    <source>
        <strain evidence="2">CL551</strain>
    </source>
</reference>
<dbReference type="Proteomes" id="UP000789342">
    <property type="component" value="Unassembled WGS sequence"/>
</dbReference>
<dbReference type="AlphaFoldDB" id="A0A9N9JKB9"/>
<name>A0A9N9JKB9_9GLOM</name>